<gene>
    <name evidence="5" type="ORF">JOC47_000910</name>
</gene>
<name>A0A939BQA1_9FIRM</name>
<dbReference type="Gene3D" id="3.30.1340.10">
    <property type="entry name" value="HPr-like"/>
    <property type="match status" value="1"/>
</dbReference>
<evidence type="ECO:0000256" key="1">
    <source>
        <dbReference type="ARBA" id="ARBA00004496"/>
    </source>
</evidence>
<evidence type="ECO:0000259" key="4">
    <source>
        <dbReference type="PROSITE" id="PS51350"/>
    </source>
</evidence>
<keyword evidence="3" id="KW-0598">Phosphotransferase system</keyword>
<comment type="subcellular location">
    <subcellularLocation>
        <location evidence="1">Cytoplasm</location>
    </subcellularLocation>
</comment>
<proteinExistence type="predicted"/>
<dbReference type="PANTHER" id="PTHR33705">
    <property type="entry name" value="PHOSPHOCARRIER PROTEIN HPR"/>
    <property type="match status" value="1"/>
</dbReference>
<evidence type="ECO:0000256" key="2">
    <source>
        <dbReference type="ARBA" id="ARBA00022490"/>
    </source>
</evidence>
<dbReference type="Proteomes" id="UP000774000">
    <property type="component" value="Unassembled WGS sequence"/>
</dbReference>
<reference evidence="5" key="1">
    <citation type="submission" date="2021-01" db="EMBL/GenBank/DDBJ databases">
        <title>Genomic Encyclopedia of Type Strains, Phase IV (KMG-IV): sequencing the most valuable type-strain genomes for metagenomic binning, comparative biology and taxonomic classification.</title>
        <authorList>
            <person name="Goeker M."/>
        </authorList>
    </citation>
    <scope>NUCLEOTIDE SEQUENCE</scope>
    <source>
        <strain evidence="5">DSM 23230</strain>
    </source>
</reference>
<dbReference type="GO" id="GO:0009401">
    <property type="term" value="P:phosphoenolpyruvate-dependent sugar phosphotransferase system"/>
    <property type="evidence" value="ECO:0007669"/>
    <property type="project" value="UniProtKB-KW"/>
</dbReference>
<keyword evidence="6" id="KW-1185">Reference proteome</keyword>
<feature type="domain" description="HPr" evidence="4">
    <location>
        <begin position="1"/>
        <end position="88"/>
    </location>
</feature>
<dbReference type="PRINTS" id="PR00107">
    <property type="entry name" value="PHOSPHOCPHPR"/>
</dbReference>
<protein>
    <submittedName>
        <fullName evidence="5">Phosphotransferase system HPr (HPr) family protein</fullName>
    </submittedName>
</protein>
<dbReference type="SUPFAM" id="SSF55594">
    <property type="entry name" value="HPr-like"/>
    <property type="match status" value="1"/>
</dbReference>
<comment type="caution">
    <text evidence="5">The sequence shown here is derived from an EMBL/GenBank/DDBJ whole genome shotgun (WGS) entry which is preliminary data.</text>
</comment>
<evidence type="ECO:0000313" key="6">
    <source>
        <dbReference type="Proteomes" id="UP000774000"/>
    </source>
</evidence>
<organism evidence="5 6">
    <name type="scientific">Halanaerobacter jeridensis</name>
    <dbReference type="NCBI Taxonomy" id="706427"/>
    <lineage>
        <taxon>Bacteria</taxon>
        <taxon>Bacillati</taxon>
        <taxon>Bacillota</taxon>
        <taxon>Clostridia</taxon>
        <taxon>Halanaerobiales</taxon>
        <taxon>Halobacteroidaceae</taxon>
        <taxon>Halanaerobacter</taxon>
    </lineage>
</organism>
<dbReference type="InterPro" id="IPR050399">
    <property type="entry name" value="HPr"/>
</dbReference>
<dbReference type="NCBIfam" id="TIGR01003">
    <property type="entry name" value="PTS_HPr_family"/>
    <property type="match status" value="1"/>
</dbReference>
<dbReference type="RefSeq" id="WP_204700792.1">
    <property type="nucleotide sequence ID" value="NZ_JAFBDQ010000004.1"/>
</dbReference>
<dbReference type="PANTHER" id="PTHR33705:SF2">
    <property type="entry name" value="PHOSPHOCARRIER PROTEIN NPR"/>
    <property type="match status" value="1"/>
</dbReference>
<dbReference type="GO" id="GO:0005737">
    <property type="term" value="C:cytoplasm"/>
    <property type="evidence" value="ECO:0007669"/>
    <property type="project" value="UniProtKB-SubCell"/>
</dbReference>
<dbReference type="Pfam" id="PF00381">
    <property type="entry name" value="PTS-HPr"/>
    <property type="match status" value="1"/>
</dbReference>
<dbReference type="InterPro" id="IPR000032">
    <property type="entry name" value="HPr-like"/>
</dbReference>
<dbReference type="AlphaFoldDB" id="A0A939BQA1"/>
<sequence>MVRDRVKISNKLGIPAQLAAKLVDKAIEYNSDIKIIYNDQEVNAKDMMEVMGLEVNQEAEILVRADGQDESKAVKSIVGMVEEGAGDLM</sequence>
<dbReference type="InterPro" id="IPR035895">
    <property type="entry name" value="HPr-like_sf"/>
</dbReference>
<evidence type="ECO:0000256" key="3">
    <source>
        <dbReference type="ARBA" id="ARBA00022683"/>
    </source>
</evidence>
<accession>A0A939BQA1</accession>
<evidence type="ECO:0000313" key="5">
    <source>
        <dbReference type="EMBL" id="MBM7556074.1"/>
    </source>
</evidence>
<dbReference type="PROSITE" id="PS51350">
    <property type="entry name" value="PTS_HPR_DOM"/>
    <property type="match status" value="1"/>
</dbReference>
<dbReference type="EMBL" id="JAFBDQ010000004">
    <property type="protein sequence ID" value="MBM7556074.1"/>
    <property type="molecule type" value="Genomic_DNA"/>
</dbReference>
<keyword evidence="2" id="KW-0963">Cytoplasm</keyword>